<dbReference type="PANTHER" id="PTHR47926">
    <property type="entry name" value="PENTATRICOPEPTIDE REPEAT-CONTAINING PROTEIN"/>
    <property type="match status" value="1"/>
</dbReference>
<dbReference type="NCBIfam" id="TIGR00756">
    <property type="entry name" value="PPR"/>
    <property type="match status" value="5"/>
</dbReference>
<dbReference type="GeneID" id="101494406"/>
<gene>
    <name evidence="4" type="primary">LOC101494406</name>
</gene>
<dbReference type="Pfam" id="PF13041">
    <property type="entry name" value="PPR_2"/>
    <property type="match status" value="1"/>
</dbReference>
<dbReference type="GO" id="GO:0003723">
    <property type="term" value="F:RNA binding"/>
    <property type="evidence" value="ECO:0007669"/>
    <property type="project" value="InterPro"/>
</dbReference>
<dbReference type="InterPro" id="IPR011990">
    <property type="entry name" value="TPR-like_helical_dom_sf"/>
</dbReference>
<keyword evidence="3" id="KW-1185">Reference proteome</keyword>
<proteinExistence type="predicted"/>
<reference evidence="4" key="2">
    <citation type="submission" date="2025-08" db="UniProtKB">
        <authorList>
            <consortium name="RefSeq"/>
        </authorList>
    </citation>
    <scope>IDENTIFICATION</scope>
    <source>
        <tissue evidence="4">Etiolated seedlings</tissue>
    </source>
</reference>
<feature type="repeat" description="PPR" evidence="2">
    <location>
        <begin position="209"/>
        <end position="244"/>
    </location>
</feature>
<protein>
    <submittedName>
        <fullName evidence="4">Pentatricopeptide repeat-containing protein At1g03540-like</fullName>
    </submittedName>
</protein>
<dbReference type="GO" id="GO:0009451">
    <property type="term" value="P:RNA modification"/>
    <property type="evidence" value="ECO:0007669"/>
    <property type="project" value="InterPro"/>
</dbReference>
<evidence type="ECO:0000256" key="1">
    <source>
        <dbReference type="ARBA" id="ARBA00022737"/>
    </source>
</evidence>
<reference evidence="3" key="1">
    <citation type="journal article" date="2013" name="Nat. Biotechnol.">
        <title>Draft genome sequence of chickpea (Cicer arietinum) provides a resource for trait improvement.</title>
        <authorList>
            <person name="Varshney R.K."/>
            <person name="Song C."/>
            <person name="Saxena R.K."/>
            <person name="Azam S."/>
            <person name="Yu S."/>
            <person name="Sharpe A.G."/>
            <person name="Cannon S."/>
            <person name="Baek J."/>
            <person name="Rosen B.D."/>
            <person name="Tar'an B."/>
            <person name="Millan T."/>
            <person name="Zhang X."/>
            <person name="Ramsay L.D."/>
            <person name="Iwata A."/>
            <person name="Wang Y."/>
            <person name="Nelson W."/>
            <person name="Farmer A.D."/>
            <person name="Gaur P.M."/>
            <person name="Soderlund C."/>
            <person name="Penmetsa R.V."/>
            <person name="Xu C."/>
            <person name="Bharti A.K."/>
            <person name="He W."/>
            <person name="Winter P."/>
            <person name="Zhao S."/>
            <person name="Hane J.K."/>
            <person name="Carrasquilla-Garcia N."/>
            <person name="Condie J.A."/>
            <person name="Upadhyaya H.D."/>
            <person name="Luo M.C."/>
            <person name="Thudi M."/>
            <person name="Gowda C.L."/>
            <person name="Singh N.P."/>
            <person name="Lichtenzveig J."/>
            <person name="Gali K.K."/>
            <person name="Rubio J."/>
            <person name="Nadarajan N."/>
            <person name="Dolezel J."/>
            <person name="Bansal K.C."/>
            <person name="Xu X."/>
            <person name="Edwards D."/>
            <person name="Zhang G."/>
            <person name="Kahl G."/>
            <person name="Gil J."/>
            <person name="Singh K.B."/>
            <person name="Datta S.K."/>
            <person name="Jackson S.A."/>
            <person name="Wang J."/>
            <person name="Cook D.R."/>
        </authorList>
    </citation>
    <scope>NUCLEOTIDE SEQUENCE [LARGE SCALE GENOMIC DNA]</scope>
    <source>
        <strain evidence="3">cv. CDC Frontier</strain>
    </source>
</reference>
<dbReference type="Pfam" id="PF01535">
    <property type="entry name" value="PPR"/>
    <property type="match status" value="2"/>
</dbReference>
<dbReference type="eggNOG" id="KOG4197">
    <property type="taxonomic scope" value="Eukaryota"/>
</dbReference>
<dbReference type="RefSeq" id="XP_004487457.1">
    <property type="nucleotide sequence ID" value="XM_004487400.3"/>
</dbReference>
<dbReference type="Gene3D" id="1.25.40.10">
    <property type="entry name" value="Tetratricopeptide repeat domain"/>
    <property type="match status" value="2"/>
</dbReference>
<evidence type="ECO:0000313" key="4">
    <source>
        <dbReference type="RefSeq" id="XP_004487457.1"/>
    </source>
</evidence>
<dbReference type="OrthoDB" id="1731741at2759"/>
<dbReference type="InterPro" id="IPR002885">
    <property type="entry name" value="PPR_rpt"/>
</dbReference>
<accession>A0A1S2XD25</accession>
<name>A0A1S2XD25_CICAR</name>
<dbReference type="PaxDb" id="3827-XP_004487457.1"/>
<dbReference type="AlphaFoldDB" id="A0A1S2XD25"/>
<dbReference type="InterPro" id="IPR046960">
    <property type="entry name" value="PPR_At4g14850-like_plant"/>
</dbReference>
<evidence type="ECO:0000256" key="2">
    <source>
        <dbReference type="PROSITE-ProRule" id="PRU00708"/>
    </source>
</evidence>
<dbReference type="KEGG" id="cam:101494406"/>
<evidence type="ECO:0000313" key="3">
    <source>
        <dbReference type="Proteomes" id="UP000087171"/>
    </source>
</evidence>
<dbReference type="FunFam" id="1.25.40.10:FF:000345">
    <property type="entry name" value="Pentatricopeptide repeat-containing protein"/>
    <property type="match status" value="1"/>
</dbReference>
<sequence length="316" mass="35620">MAKHHELMPFYATLLDTCSSSKNLNNLRKIHARAIIFGISHHDFIRTKLVSCYASCSQLHQANILFSFTNRQPTFLFNSLIRAYSSLNMFSHSLSLFRQMVISFKPFDRHTLPVVLKSCAGLSALRIGQQVHGAVLVNGFGLDLKNLNALIHMYGKCGHLGFARKVFDGMCERNEVTWSTMMSCYGMHGRFEEVFEMFGRMVEEGKKPDGVTFTAVLSACSHGGFVEKGREYFEMMEVRFGVKPELRHYTCMVDMLGRVGLVEEAEKLILRMDVEPDEALWGALLGACKTHGKVDVAERVVERVYGRELSVVGSSI</sequence>
<dbReference type="Proteomes" id="UP000087171">
    <property type="component" value="Chromosome Ca1"/>
</dbReference>
<keyword evidence="1" id="KW-0677">Repeat</keyword>
<organism evidence="3 4">
    <name type="scientific">Cicer arietinum</name>
    <name type="common">Chickpea</name>
    <name type="synonym">Garbanzo</name>
    <dbReference type="NCBI Taxonomy" id="3827"/>
    <lineage>
        <taxon>Eukaryota</taxon>
        <taxon>Viridiplantae</taxon>
        <taxon>Streptophyta</taxon>
        <taxon>Embryophyta</taxon>
        <taxon>Tracheophyta</taxon>
        <taxon>Spermatophyta</taxon>
        <taxon>Magnoliopsida</taxon>
        <taxon>eudicotyledons</taxon>
        <taxon>Gunneridae</taxon>
        <taxon>Pentapetalae</taxon>
        <taxon>rosids</taxon>
        <taxon>fabids</taxon>
        <taxon>Fabales</taxon>
        <taxon>Fabaceae</taxon>
        <taxon>Papilionoideae</taxon>
        <taxon>50 kb inversion clade</taxon>
        <taxon>NPAAA clade</taxon>
        <taxon>Hologalegina</taxon>
        <taxon>IRL clade</taxon>
        <taxon>Cicereae</taxon>
        <taxon>Cicer</taxon>
    </lineage>
</organism>
<feature type="repeat" description="PPR" evidence="2">
    <location>
        <begin position="174"/>
        <end position="208"/>
    </location>
</feature>
<dbReference type="PROSITE" id="PS51375">
    <property type="entry name" value="PPR"/>
    <property type="match status" value="2"/>
</dbReference>